<organism evidence="2 3">
    <name type="scientific">Nocardiopsis sediminis</name>
    <dbReference type="NCBI Taxonomy" id="1778267"/>
    <lineage>
        <taxon>Bacteria</taxon>
        <taxon>Bacillati</taxon>
        <taxon>Actinomycetota</taxon>
        <taxon>Actinomycetes</taxon>
        <taxon>Streptosporangiales</taxon>
        <taxon>Nocardiopsidaceae</taxon>
        <taxon>Nocardiopsis</taxon>
    </lineage>
</organism>
<dbReference type="SUPFAM" id="SSF51735">
    <property type="entry name" value="NAD(P)-binding Rossmann-fold domains"/>
    <property type="match status" value="1"/>
</dbReference>
<proteinExistence type="predicted"/>
<dbReference type="Proteomes" id="UP001595847">
    <property type="component" value="Unassembled WGS sequence"/>
</dbReference>
<protein>
    <submittedName>
        <fullName evidence="2">SDR family oxidoreductase</fullName>
    </submittedName>
</protein>
<dbReference type="PANTHER" id="PTHR43162">
    <property type="match status" value="1"/>
</dbReference>
<gene>
    <name evidence="2" type="ORF">ACFOVU_23730</name>
</gene>
<dbReference type="RefSeq" id="WP_378537129.1">
    <property type="nucleotide sequence ID" value="NZ_JBHSBH010000015.1"/>
</dbReference>
<dbReference type="Gene3D" id="3.40.50.720">
    <property type="entry name" value="NAD(P)-binding Rossmann-like Domain"/>
    <property type="match status" value="1"/>
</dbReference>
<dbReference type="EMBL" id="JBHSBH010000015">
    <property type="protein sequence ID" value="MFC3998953.1"/>
    <property type="molecule type" value="Genomic_DNA"/>
</dbReference>
<reference evidence="3" key="1">
    <citation type="journal article" date="2019" name="Int. J. Syst. Evol. Microbiol.">
        <title>The Global Catalogue of Microorganisms (GCM) 10K type strain sequencing project: providing services to taxonomists for standard genome sequencing and annotation.</title>
        <authorList>
            <consortium name="The Broad Institute Genomics Platform"/>
            <consortium name="The Broad Institute Genome Sequencing Center for Infectious Disease"/>
            <person name="Wu L."/>
            <person name="Ma J."/>
        </authorList>
    </citation>
    <scope>NUCLEOTIDE SEQUENCE [LARGE SCALE GENOMIC DNA]</scope>
    <source>
        <strain evidence="3">TBRC 1826</strain>
    </source>
</reference>
<evidence type="ECO:0000313" key="2">
    <source>
        <dbReference type="EMBL" id="MFC3998953.1"/>
    </source>
</evidence>
<sequence>MKRTILVTGGTGTVGRPVVERLFAQGHDVRVLSRRARPGGGAAGEAGDPAYMAVDLRTGEGLDAAVDGADAIVHCATTYTGGDERSAANLIAAAHRAAVPHTVAVSIVGCDRVGIGYYRSRVRIEQALEASGLGFTVLRATQFHDLVRRICAGLSRMPVLPVPAVPVQPVDAGEVADRLAGLAVGAPAGRVPDLGGPRVERFPDLARHYLGWSGRRRPVVPVSVPGRAFAAYRAGRHLAGGGERGTVTFADHLAVRAVPAAGTDGRG</sequence>
<evidence type="ECO:0000313" key="3">
    <source>
        <dbReference type="Proteomes" id="UP001595847"/>
    </source>
</evidence>
<dbReference type="InterPro" id="IPR036291">
    <property type="entry name" value="NAD(P)-bd_dom_sf"/>
</dbReference>
<keyword evidence="3" id="KW-1185">Reference proteome</keyword>
<comment type="caution">
    <text evidence="2">The sequence shown here is derived from an EMBL/GenBank/DDBJ whole genome shotgun (WGS) entry which is preliminary data.</text>
</comment>
<dbReference type="Pfam" id="PF13460">
    <property type="entry name" value="NAD_binding_10"/>
    <property type="match status" value="1"/>
</dbReference>
<dbReference type="InterPro" id="IPR016040">
    <property type="entry name" value="NAD(P)-bd_dom"/>
</dbReference>
<feature type="domain" description="NAD(P)-binding" evidence="1">
    <location>
        <begin position="9"/>
        <end position="145"/>
    </location>
</feature>
<name>A0ABV8FV56_9ACTN</name>
<evidence type="ECO:0000259" key="1">
    <source>
        <dbReference type="Pfam" id="PF13460"/>
    </source>
</evidence>
<accession>A0ABV8FV56</accession>
<dbReference type="InterPro" id="IPR051604">
    <property type="entry name" value="Ergot_Alk_Oxidoreductase"/>
</dbReference>
<dbReference type="PANTHER" id="PTHR43162:SF1">
    <property type="entry name" value="PRESTALK A DIFFERENTIATION PROTEIN A"/>
    <property type="match status" value="1"/>
</dbReference>